<name>A0A395IH66_9HELO</name>
<accession>A0A395IH66</accession>
<protein>
    <submittedName>
        <fullName evidence="2">Uncharacterized protein</fullName>
    </submittedName>
</protein>
<evidence type="ECO:0000313" key="3">
    <source>
        <dbReference type="Proteomes" id="UP000249056"/>
    </source>
</evidence>
<organism evidence="2 3">
    <name type="scientific">Monilinia fructigena</name>
    <dbReference type="NCBI Taxonomy" id="38457"/>
    <lineage>
        <taxon>Eukaryota</taxon>
        <taxon>Fungi</taxon>
        <taxon>Dikarya</taxon>
        <taxon>Ascomycota</taxon>
        <taxon>Pezizomycotina</taxon>
        <taxon>Leotiomycetes</taxon>
        <taxon>Helotiales</taxon>
        <taxon>Sclerotiniaceae</taxon>
        <taxon>Monilinia</taxon>
    </lineage>
</organism>
<dbReference type="Proteomes" id="UP000249056">
    <property type="component" value="Unassembled WGS sequence"/>
</dbReference>
<proteinExistence type="predicted"/>
<comment type="caution">
    <text evidence="2">The sequence shown here is derived from an EMBL/GenBank/DDBJ whole genome shotgun (WGS) entry which is preliminary data.</text>
</comment>
<evidence type="ECO:0000313" key="2">
    <source>
        <dbReference type="EMBL" id="RAL58673.1"/>
    </source>
</evidence>
<gene>
    <name evidence="2" type="ORF">DID88_002979</name>
</gene>
<dbReference type="OrthoDB" id="270584at2759"/>
<dbReference type="EMBL" id="QKRW01000072">
    <property type="protein sequence ID" value="RAL58673.1"/>
    <property type="molecule type" value="Genomic_DNA"/>
</dbReference>
<evidence type="ECO:0000256" key="1">
    <source>
        <dbReference type="SAM" id="MobiDB-lite"/>
    </source>
</evidence>
<reference evidence="2 3" key="1">
    <citation type="submission" date="2018-06" db="EMBL/GenBank/DDBJ databases">
        <title>Genome Sequence of the Brown Rot Fungal Pathogen Monilinia fructigena.</title>
        <authorList>
            <person name="Landi L."/>
            <person name="De Miccolis Angelini R.M."/>
            <person name="Pollastro S."/>
            <person name="Abate D."/>
            <person name="Faretra F."/>
            <person name="Romanazzi G."/>
        </authorList>
    </citation>
    <scope>NUCLEOTIDE SEQUENCE [LARGE SCALE GENOMIC DNA]</scope>
    <source>
        <strain evidence="2 3">Mfrg269</strain>
    </source>
</reference>
<keyword evidence="3" id="KW-1185">Reference proteome</keyword>
<sequence length="104" mass="11268">MASAVAESRKTNVCPANDDTVVPAKRRKLAIEEKVQAEERKLRSPGKEIRNKQSWDYMWRTGLAGGLAGSAAKTVVAPLDRESKSSFKPAIPNSQSILPHGPAI</sequence>
<dbReference type="AlphaFoldDB" id="A0A395IH66"/>
<feature type="region of interest" description="Disordered" evidence="1">
    <location>
        <begin position="82"/>
        <end position="104"/>
    </location>
</feature>